<name>A0A6S6PA20_9MYCO</name>
<protein>
    <submittedName>
        <fullName evidence="1">Uncharacterized protein</fullName>
    </submittedName>
</protein>
<accession>A0A6S6PA20</accession>
<organism evidence="1 2">
    <name type="scientific">Mycolicibacterium litorale</name>
    <dbReference type="NCBI Taxonomy" id="758802"/>
    <lineage>
        <taxon>Bacteria</taxon>
        <taxon>Bacillati</taxon>
        <taxon>Actinomycetota</taxon>
        <taxon>Actinomycetes</taxon>
        <taxon>Mycobacteriales</taxon>
        <taxon>Mycobacteriaceae</taxon>
        <taxon>Mycolicibacterium</taxon>
    </lineage>
</organism>
<sequence>MCSAWVPGSVLGRPVSGGAAFSSGDTLASPGFRASFVPRDDRHIKGIRTPIPDRYGTALSYSSEREPTKQ</sequence>
<gene>
    <name evidence="1" type="ORF">NIIDNTM18_48220</name>
</gene>
<dbReference type="Proteomes" id="UP000515734">
    <property type="component" value="Chromosome"/>
</dbReference>
<proteinExistence type="predicted"/>
<evidence type="ECO:0000313" key="2">
    <source>
        <dbReference type="Proteomes" id="UP000515734"/>
    </source>
</evidence>
<reference evidence="1 2" key="1">
    <citation type="submission" date="2020-07" db="EMBL/GenBank/DDBJ databases">
        <title>Complete genome sequence of Mycolicibacterium litorale like strain isolated from cardiac implantable electronic device infection.</title>
        <authorList>
            <person name="Fukano H."/>
            <person name="Miyama H."/>
            <person name="Hoshino Y."/>
        </authorList>
    </citation>
    <scope>NUCLEOTIDE SEQUENCE [LARGE SCALE GENOMIC DNA]</scope>
    <source>
        <strain evidence="1 2">NIIDNTM18</strain>
    </source>
</reference>
<dbReference type="AlphaFoldDB" id="A0A6S6PA20"/>
<dbReference type="EMBL" id="AP023287">
    <property type="protein sequence ID" value="BCI55544.1"/>
    <property type="molecule type" value="Genomic_DNA"/>
</dbReference>
<evidence type="ECO:0000313" key="1">
    <source>
        <dbReference type="EMBL" id="BCI55544.1"/>
    </source>
</evidence>